<keyword evidence="3" id="KW-1185">Reference proteome</keyword>
<evidence type="ECO:0000256" key="1">
    <source>
        <dbReference type="SAM" id="MobiDB-lite"/>
    </source>
</evidence>
<feature type="region of interest" description="Disordered" evidence="1">
    <location>
        <begin position="22"/>
        <end position="46"/>
    </location>
</feature>
<organism evidence="2 3">
    <name type="scientific">Methylorubrum suomiense</name>
    <dbReference type="NCBI Taxonomy" id="144191"/>
    <lineage>
        <taxon>Bacteria</taxon>
        <taxon>Pseudomonadati</taxon>
        <taxon>Pseudomonadota</taxon>
        <taxon>Alphaproteobacteria</taxon>
        <taxon>Hyphomicrobiales</taxon>
        <taxon>Methylobacteriaceae</taxon>
        <taxon>Methylorubrum</taxon>
    </lineage>
</organism>
<dbReference type="Proteomes" id="UP001055093">
    <property type="component" value="Unassembled WGS sequence"/>
</dbReference>
<proteinExistence type="predicted"/>
<reference evidence="2" key="1">
    <citation type="journal article" date="2021" name="Front. Microbiol.">
        <title>Comprehensive Comparative Genomics and Phenotyping of Methylobacterium Species.</title>
        <authorList>
            <person name="Alessa O."/>
            <person name="Ogura Y."/>
            <person name="Fujitani Y."/>
            <person name="Takami H."/>
            <person name="Hayashi T."/>
            <person name="Sahin N."/>
            <person name="Tani A."/>
        </authorList>
    </citation>
    <scope>NUCLEOTIDE SEQUENCE</scope>
    <source>
        <strain evidence="2">DSM 14458</strain>
    </source>
</reference>
<comment type="caution">
    <text evidence="2">The sequence shown here is derived from an EMBL/GenBank/DDBJ whole genome shotgun (WGS) entry which is preliminary data.</text>
</comment>
<dbReference type="EMBL" id="BPRE01000001">
    <property type="protein sequence ID" value="GJE73845.1"/>
    <property type="molecule type" value="Genomic_DNA"/>
</dbReference>
<dbReference type="RefSeq" id="WP_137829509.1">
    <property type="nucleotide sequence ID" value="NZ_BPRE01000001.1"/>
</dbReference>
<reference evidence="2" key="2">
    <citation type="submission" date="2021-08" db="EMBL/GenBank/DDBJ databases">
        <authorList>
            <person name="Tani A."/>
            <person name="Ola A."/>
            <person name="Ogura Y."/>
            <person name="Katsura K."/>
            <person name="Hayashi T."/>
        </authorList>
    </citation>
    <scope>NUCLEOTIDE SEQUENCE</scope>
    <source>
        <strain evidence="2">DSM 14458</strain>
    </source>
</reference>
<sequence length="65" mass="6635">MALLSDSLLTAAGLFGFGATSAPVSEASAKAEPERRNPSSDGLSSDDPFFLAIAEALQEAGYLDS</sequence>
<feature type="compositionally biased region" description="Basic and acidic residues" evidence="1">
    <location>
        <begin position="29"/>
        <end position="38"/>
    </location>
</feature>
<evidence type="ECO:0000313" key="2">
    <source>
        <dbReference type="EMBL" id="GJE73845.1"/>
    </source>
</evidence>
<accession>A0ABQ4UNT6</accession>
<protein>
    <submittedName>
        <fullName evidence="2">Uncharacterized protein</fullName>
    </submittedName>
</protein>
<evidence type="ECO:0000313" key="3">
    <source>
        <dbReference type="Proteomes" id="UP001055093"/>
    </source>
</evidence>
<name>A0ABQ4UNT6_9HYPH</name>
<gene>
    <name evidence="2" type="ORF">BGCPKDLD_0412</name>
</gene>